<dbReference type="PIRSF" id="PIRSF005496">
    <property type="entry name" value="ATP_hel_hrpB"/>
    <property type="match status" value="1"/>
</dbReference>
<dbReference type="PROSITE" id="PS51194">
    <property type="entry name" value="HELICASE_CTER"/>
    <property type="match status" value="1"/>
</dbReference>
<dbReference type="GO" id="GO:0003676">
    <property type="term" value="F:nucleic acid binding"/>
    <property type="evidence" value="ECO:0007669"/>
    <property type="project" value="InterPro"/>
</dbReference>
<dbReference type="STRING" id="578942.SAMN05216289_11279"/>
<dbReference type="InterPro" id="IPR013689">
    <property type="entry name" value="RNA_helicase_ATP-dep_HrpB_C"/>
</dbReference>
<dbReference type="OrthoDB" id="9805617at2"/>
<dbReference type="FunFam" id="3.40.50.300:FF:002125">
    <property type="entry name" value="ATP-dependent helicase HrpB"/>
    <property type="match status" value="1"/>
</dbReference>
<keyword evidence="9" id="KW-1185">Reference proteome</keyword>
<dbReference type="InterPro" id="IPR007502">
    <property type="entry name" value="Helicase-assoc_dom"/>
</dbReference>
<organism evidence="8 9">
    <name type="scientific">Dokdonella immobilis</name>
    <dbReference type="NCBI Taxonomy" id="578942"/>
    <lineage>
        <taxon>Bacteria</taxon>
        <taxon>Pseudomonadati</taxon>
        <taxon>Pseudomonadota</taxon>
        <taxon>Gammaproteobacteria</taxon>
        <taxon>Lysobacterales</taxon>
        <taxon>Rhodanobacteraceae</taxon>
        <taxon>Dokdonella</taxon>
    </lineage>
</organism>
<dbReference type="GO" id="GO:0004386">
    <property type="term" value="F:helicase activity"/>
    <property type="evidence" value="ECO:0007669"/>
    <property type="project" value="UniProtKB-KW"/>
</dbReference>
<dbReference type="AlphaFoldDB" id="A0A1I4XX66"/>
<keyword evidence="4" id="KW-0067">ATP-binding</keyword>
<evidence type="ECO:0000256" key="1">
    <source>
        <dbReference type="ARBA" id="ARBA00022741"/>
    </source>
</evidence>
<evidence type="ECO:0000259" key="7">
    <source>
        <dbReference type="PROSITE" id="PS51194"/>
    </source>
</evidence>
<dbReference type="InterPro" id="IPR014001">
    <property type="entry name" value="Helicase_ATP-bd"/>
</dbReference>
<dbReference type="SUPFAM" id="SSF52540">
    <property type="entry name" value="P-loop containing nucleoside triphosphate hydrolases"/>
    <property type="match status" value="1"/>
</dbReference>
<dbReference type="Pfam" id="PF00271">
    <property type="entry name" value="Helicase_C"/>
    <property type="match status" value="1"/>
</dbReference>
<proteinExistence type="predicted"/>
<sequence length="844" mass="92386">MPRPLKQPHALTAPRFPIDEVLPELRTLLAANTRLVLEAPPGAGKTTQVPPALLDEAWLEGRRILMLEPRRIAARAAAEFMAAARGEAVGATVGYRIRHESKISPATRIEVITEGILTRLLQDDPELPGVGAILFDEFHERHLHGDLGAALALDVQANLRPELRLVIMSATLDGERIARWFEAPRLSSAGRSYPVRIGHPPARQGEAWPERGWIAHLRRAVEQALAESDGDVLVFLPGRREIERAREALAGIAAEAIALHGELALAEQHAALAAAAPGTRRVVLATNVAESSLTLPGIRAVVDLGLAREPRFDPSSGFSRLQTVNISQASADQRAGRAGRLGPGSAYRLWPQSRRLDASRTPEIAQVELSQLMLELKAWGSEALCWLDPPPPGASAQAVELLVALGALEANASINPFGRELLAFGAHPRLAAAVVRAAPDQRALACDAVALIEARNPLRGEASRNDDFRLRQRALGAWRERDATTARELGADRGALAAIAQSADAWRRRARVPASNRADAGSTALGDLLIHAFPDRVARQDPANPRRYQLANGRGARLLEESSLYGEPWLVVIDLRFEERDSLILAAAPFDEAALEREFPQRFATRRSVRWNRESRAVEAFEERCFAAIVLERRSVPARAEDAVPALLAAIRELGLDALPWSDAASELRQRVEFLRAQTPELGLPDYSDARLLETLETWLAPALDGKRRLDALRPEELSNALAGQLDYALRRALDEQAPTTITVPSGLARRVSYAAGAPPVLAVKLQELFGLADTPRVANGRVAVTLHLLSPAGRPIQVTQDLRGFWERTYPQVKKELKGRYPKHPWPDDPWTATATHRAKPRR</sequence>
<dbReference type="Gene3D" id="3.40.50.300">
    <property type="entry name" value="P-loop containing nucleotide triphosphate hydrolases"/>
    <property type="match status" value="2"/>
</dbReference>
<keyword evidence="1" id="KW-0547">Nucleotide-binding</keyword>
<dbReference type="InterPro" id="IPR049614">
    <property type="entry name" value="HrpB_DEXH"/>
</dbReference>
<dbReference type="Pfam" id="PF00270">
    <property type="entry name" value="DEAD"/>
    <property type="match status" value="1"/>
</dbReference>
<dbReference type="InterPro" id="IPR001650">
    <property type="entry name" value="Helicase_C-like"/>
</dbReference>
<keyword evidence="3 8" id="KW-0347">Helicase</keyword>
<dbReference type="GO" id="GO:0016787">
    <property type="term" value="F:hydrolase activity"/>
    <property type="evidence" value="ECO:0007669"/>
    <property type="project" value="UniProtKB-KW"/>
</dbReference>
<dbReference type="CDD" id="cd17990">
    <property type="entry name" value="DEXHc_HrpB"/>
    <property type="match status" value="1"/>
</dbReference>
<evidence type="ECO:0000313" key="9">
    <source>
        <dbReference type="Proteomes" id="UP000198575"/>
    </source>
</evidence>
<evidence type="ECO:0000256" key="3">
    <source>
        <dbReference type="ARBA" id="ARBA00022806"/>
    </source>
</evidence>
<dbReference type="EMBL" id="FOVF01000012">
    <property type="protein sequence ID" value="SFN29829.1"/>
    <property type="molecule type" value="Genomic_DNA"/>
</dbReference>
<dbReference type="Proteomes" id="UP000198575">
    <property type="component" value="Unassembled WGS sequence"/>
</dbReference>
<dbReference type="InterPro" id="IPR011545">
    <property type="entry name" value="DEAD/DEAH_box_helicase_dom"/>
</dbReference>
<feature type="domain" description="Helicase ATP-binding" evidence="6">
    <location>
        <begin position="26"/>
        <end position="190"/>
    </location>
</feature>
<dbReference type="InterPro" id="IPR010225">
    <property type="entry name" value="HrpB"/>
</dbReference>
<dbReference type="PANTHER" id="PTHR43519:SF1">
    <property type="entry name" value="ATP-DEPENDENT RNA HELICASE HRPB"/>
    <property type="match status" value="1"/>
</dbReference>
<dbReference type="Gene3D" id="1.20.120.1080">
    <property type="match status" value="1"/>
</dbReference>
<protein>
    <submittedName>
        <fullName evidence="8">ATP-dependent helicase HrpB</fullName>
    </submittedName>
</protein>
<name>A0A1I4XX66_9GAMM</name>
<keyword evidence="2" id="KW-0378">Hydrolase</keyword>
<dbReference type="SMART" id="SM00847">
    <property type="entry name" value="HA2"/>
    <property type="match status" value="1"/>
</dbReference>
<accession>A0A1I4XX66</accession>
<dbReference type="SMART" id="SM00490">
    <property type="entry name" value="HELICc"/>
    <property type="match status" value="1"/>
</dbReference>
<dbReference type="GO" id="GO:0005524">
    <property type="term" value="F:ATP binding"/>
    <property type="evidence" value="ECO:0007669"/>
    <property type="project" value="UniProtKB-KW"/>
</dbReference>
<gene>
    <name evidence="8" type="ORF">SAMN05216289_11279</name>
</gene>
<dbReference type="RefSeq" id="WP_092407614.1">
    <property type="nucleotide sequence ID" value="NZ_FOVF01000012.1"/>
</dbReference>
<dbReference type="NCBIfam" id="TIGR01970">
    <property type="entry name" value="DEAH_box_HrpB"/>
    <property type="match status" value="1"/>
</dbReference>
<feature type="region of interest" description="Disordered" evidence="5">
    <location>
        <begin position="821"/>
        <end position="844"/>
    </location>
</feature>
<dbReference type="SMART" id="SM00487">
    <property type="entry name" value="DEXDc"/>
    <property type="match status" value="1"/>
</dbReference>
<evidence type="ECO:0000256" key="2">
    <source>
        <dbReference type="ARBA" id="ARBA00022801"/>
    </source>
</evidence>
<evidence type="ECO:0000259" key="6">
    <source>
        <dbReference type="PROSITE" id="PS51192"/>
    </source>
</evidence>
<evidence type="ECO:0000313" key="8">
    <source>
        <dbReference type="EMBL" id="SFN29829.1"/>
    </source>
</evidence>
<evidence type="ECO:0000256" key="4">
    <source>
        <dbReference type="ARBA" id="ARBA00022840"/>
    </source>
</evidence>
<reference evidence="8 9" key="1">
    <citation type="submission" date="2016-10" db="EMBL/GenBank/DDBJ databases">
        <authorList>
            <person name="de Groot N.N."/>
        </authorList>
    </citation>
    <scope>NUCLEOTIDE SEQUENCE [LARGE SCALE GENOMIC DNA]</scope>
    <source>
        <strain evidence="8 9">CGMCC 1.7659</strain>
    </source>
</reference>
<feature type="domain" description="Helicase C-terminal" evidence="7">
    <location>
        <begin position="220"/>
        <end position="380"/>
    </location>
</feature>
<dbReference type="Pfam" id="PF08482">
    <property type="entry name" value="HrpB_C"/>
    <property type="match status" value="1"/>
</dbReference>
<dbReference type="InterPro" id="IPR027417">
    <property type="entry name" value="P-loop_NTPase"/>
</dbReference>
<dbReference type="PANTHER" id="PTHR43519">
    <property type="entry name" value="ATP-DEPENDENT RNA HELICASE HRPB"/>
    <property type="match status" value="1"/>
</dbReference>
<dbReference type="CDD" id="cd18791">
    <property type="entry name" value="SF2_C_RHA"/>
    <property type="match status" value="1"/>
</dbReference>
<dbReference type="PROSITE" id="PS51192">
    <property type="entry name" value="HELICASE_ATP_BIND_1"/>
    <property type="match status" value="1"/>
</dbReference>
<evidence type="ECO:0000256" key="5">
    <source>
        <dbReference type="SAM" id="MobiDB-lite"/>
    </source>
</evidence>